<keyword evidence="3" id="KW-1185">Reference proteome</keyword>
<organism evidence="2 3">
    <name type="scientific">Photobacterium toruni</name>
    <dbReference type="NCBI Taxonomy" id="1935446"/>
    <lineage>
        <taxon>Bacteria</taxon>
        <taxon>Pseudomonadati</taxon>
        <taxon>Pseudomonadota</taxon>
        <taxon>Gammaproteobacteria</taxon>
        <taxon>Vibrionales</taxon>
        <taxon>Vibrionaceae</taxon>
        <taxon>Photobacterium</taxon>
    </lineage>
</organism>
<reference evidence="2 3" key="1">
    <citation type="submission" date="2024-01" db="EMBL/GenBank/DDBJ databases">
        <title>Active colonisers of the gastrointestinal tract of Atlantic salmon farmed in a warm water region.</title>
        <authorList>
            <person name="Bowman J.P."/>
        </authorList>
    </citation>
    <scope>NUCLEOTIDE SEQUENCE [LARGE SCALE GENOMIC DNA]</scope>
    <source>
        <strain evidence="2 3">S3MW1</strain>
    </source>
</reference>
<feature type="signal peptide" evidence="1">
    <location>
        <begin position="1"/>
        <end position="22"/>
    </location>
</feature>
<sequence length="156" mass="17180">MMTKLSTITFLSVLFVPTISQAAIPNYWSEASLQGYNIYTLSNVKGQVLTLTCAEGTGAQDSKYIDNSVSLEKNGQTIDTDITFVIDDTPYLVPSDTGTTSGDSMAWDNFFYNLKNATNFVVYASNKEVGAFTVNAKNVAKTFNYEACNSKKNWEL</sequence>
<keyword evidence="1" id="KW-0732">Signal</keyword>
<protein>
    <submittedName>
        <fullName evidence="2">Uncharacterized protein</fullName>
    </submittedName>
</protein>
<dbReference type="RefSeq" id="WP_156312893.1">
    <property type="nucleotide sequence ID" value="NZ_JAYXUG010000007.1"/>
</dbReference>
<accession>A0ABU6LAH0</accession>
<proteinExistence type="predicted"/>
<comment type="caution">
    <text evidence="2">The sequence shown here is derived from an EMBL/GenBank/DDBJ whole genome shotgun (WGS) entry which is preliminary data.</text>
</comment>
<dbReference type="Proteomes" id="UP001306119">
    <property type="component" value="Unassembled WGS sequence"/>
</dbReference>
<feature type="chain" id="PRO_5045962218" evidence="1">
    <location>
        <begin position="23"/>
        <end position="156"/>
    </location>
</feature>
<evidence type="ECO:0000256" key="1">
    <source>
        <dbReference type="SAM" id="SignalP"/>
    </source>
</evidence>
<evidence type="ECO:0000313" key="2">
    <source>
        <dbReference type="EMBL" id="MEC6832288.1"/>
    </source>
</evidence>
<name>A0ABU6LAH0_9GAMM</name>
<evidence type="ECO:0000313" key="3">
    <source>
        <dbReference type="Proteomes" id="UP001306119"/>
    </source>
</evidence>
<dbReference type="GeneID" id="29943304"/>
<gene>
    <name evidence="2" type="ORF">VXS06_10995</name>
</gene>
<dbReference type="EMBL" id="JAYXUG010000007">
    <property type="protein sequence ID" value="MEC6832288.1"/>
    <property type="molecule type" value="Genomic_DNA"/>
</dbReference>